<dbReference type="GO" id="GO:0016020">
    <property type="term" value="C:membrane"/>
    <property type="evidence" value="ECO:0007669"/>
    <property type="project" value="TreeGrafter"/>
</dbReference>
<evidence type="ECO:0000313" key="4">
    <source>
        <dbReference type="EMBL" id="KAK7849952.1"/>
    </source>
</evidence>
<evidence type="ECO:0000256" key="3">
    <source>
        <dbReference type="ARBA" id="ARBA00023315"/>
    </source>
</evidence>
<dbReference type="GO" id="GO:0019432">
    <property type="term" value="P:triglyceride biosynthetic process"/>
    <property type="evidence" value="ECO:0007669"/>
    <property type="project" value="UniProtKB-ARBA"/>
</dbReference>
<dbReference type="AlphaFoldDB" id="A0AAW0LEW2"/>
<protein>
    <submittedName>
        <fullName evidence="4">Acyltransferase-like protein</fullName>
    </submittedName>
</protein>
<dbReference type="Pfam" id="PF03982">
    <property type="entry name" value="DAGAT"/>
    <property type="match status" value="1"/>
</dbReference>
<dbReference type="PANTHER" id="PTHR22753">
    <property type="entry name" value="TRANSMEMBRANE PROTEIN 68"/>
    <property type="match status" value="1"/>
</dbReference>
<proteinExistence type="inferred from homology"/>
<dbReference type="InterPro" id="IPR029058">
    <property type="entry name" value="AB_hydrolase_fold"/>
</dbReference>
<organism evidence="4 5">
    <name type="scientific">Quercus suber</name>
    <name type="common">Cork oak</name>
    <dbReference type="NCBI Taxonomy" id="58331"/>
    <lineage>
        <taxon>Eukaryota</taxon>
        <taxon>Viridiplantae</taxon>
        <taxon>Streptophyta</taxon>
        <taxon>Embryophyta</taxon>
        <taxon>Tracheophyta</taxon>
        <taxon>Spermatophyta</taxon>
        <taxon>Magnoliopsida</taxon>
        <taxon>eudicotyledons</taxon>
        <taxon>Gunneridae</taxon>
        <taxon>Pentapetalae</taxon>
        <taxon>rosids</taxon>
        <taxon>fabids</taxon>
        <taxon>Fagales</taxon>
        <taxon>Fagaceae</taxon>
        <taxon>Quercus</taxon>
    </lineage>
</organism>
<dbReference type="PANTHER" id="PTHR22753:SF14">
    <property type="entry name" value="MONOACYLGLYCEROL_DIACYLGLYCEROL O-ACYLTRANSFERASE"/>
    <property type="match status" value="1"/>
</dbReference>
<reference evidence="4 5" key="1">
    <citation type="journal article" date="2018" name="Sci. Data">
        <title>The draft genome sequence of cork oak.</title>
        <authorList>
            <person name="Ramos A.M."/>
            <person name="Usie A."/>
            <person name="Barbosa P."/>
            <person name="Barros P.M."/>
            <person name="Capote T."/>
            <person name="Chaves I."/>
            <person name="Simoes F."/>
            <person name="Abreu I."/>
            <person name="Carrasquinho I."/>
            <person name="Faro C."/>
            <person name="Guimaraes J.B."/>
            <person name="Mendonca D."/>
            <person name="Nobrega F."/>
            <person name="Rodrigues L."/>
            <person name="Saibo N.J.M."/>
            <person name="Varela M.C."/>
            <person name="Egas C."/>
            <person name="Matos J."/>
            <person name="Miguel C.M."/>
            <person name="Oliveira M.M."/>
            <person name="Ricardo C.P."/>
            <person name="Goncalves S."/>
        </authorList>
    </citation>
    <scope>NUCLEOTIDE SEQUENCE [LARGE SCALE GENOMIC DNA]</scope>
    <source>
        <strain evidence="5">cv. HL8</strain>
    </source>
</reference>
<evidence type="ECO:0000256" key="1">
    <source>
        <dbReference type="ARBA" id="ARBA00005420"/>
    </source>
</evidence>
<comment type="similarity">
    <text evidence="1">Belongs to the diacylglycerol acyltransferase family.</text>
</comment>
<dbReference type="GO" id="GO:0004144">
    <property type="term" value="F:diacylglycerol O-acyltransferase activity"/>
    <property type="evidence" value="ECO:0007669"/>
    <property type="project" value="UniProtKB-ARBA"/>
</dbReference>
<comment type="caution">
    <text evidence="4">The sequence shown here is derived from an EMBL/GenBank/DDBJ whole genome shotgun (WGS) entry which is preliminary data.</text>
</comment>
<keyword evidence="3" id="KW-0012">Acyltransferase</keyword>
<sequence length="742" mass="82059">MASFIGFQALPFFTSNSKNKCGSQVQVRSLSGADSTVLSSDSVVVNGTSIGGERGRGGTSIDQANGWLMSKVEEKRRVEDDALETLKPLWDDGYGTETIKDYFDIAKDIVKPDGGPPRWFSPIACGCPLKDSPVLLFLPGMDGTGLGLVLHHTALGKAFEVWCLHIPVHDCTPFEGLVKLVEETVRFEHASSPHKPIYLVGDNFGGCLALAVASRNPAIDLVLILSNPATSFGRSQLQPLFLLLEAMPDGLHSAVPYFSSIMGTDLSPSFPLVEFFVLSVVAVPNFLISDISSSTFMTLGDLVKMAAVNIESMLPPEQRFEKLSGLLPYLSDFVDIIPMDSLLWKLKLLKSAAAYANSRLHSVKAEVLVLSSGKDKILPSRDEAERLKNSLQDCVVRYFKDSGHTLLLEDGIGLMTVIKGTSKYRCARRLDITSDFLPPSMTELKYFSDQITGLFRVATDPILFSTLEDGKIMKGLAGVPSEGPVLLVGYHMFMGLELPSLAEGFLREKNIMIRGLAHPLLFSRMFESSSSEFSIVDWVKVFGAVPVTGSNFFKLLSTKSHVLLYPGGSREALHYKGEEYKLFWPDQQEFVRMAARFGATIVPFGAVGEDDVGEMLLDYNDLIKIPVVNDLIREAISQNPSKVRDETKGEVANPNLFFPLMVPKIPGRFYYLFGKPIKTKGREDILKDKQVANQLYLQIKAEVERNMAFLIEKREEDPYRSIIDRTLYKAMNGPIEVPAFET</sequence>
<gene>
    <name evidence="4" type="ORF">CFP56_001974</name>
</gene>
<accession>A0AAW0LEW2</accession>
<dbReference type="Proteomes" id="UP000237347">
    <property type="component" value="Unassembled WGS sequence"/>
</dbReference>
<dbReference type="Gene3D" id="3.40.50.1820">
    <property type="entry name" value="alpha/beta hydrolase"/>
    <property type="match status" value="1"/>
</dbReference>
<keyword evidence="2" id="KW-0808">Transferase</keyword>
<dbReference type="InterPro" id="IPR007130">
    <property type="entry name" value="DAGAT"/>
</dbReference>
<keyword evidence="5" id="KW-1185">Reference proteome</keyword>
<evidence type="ECO:0000313" key="5">
    <source>
        <dbReference type="Proteomes" id="UP000237347"/>
    </source>
</evidence>
<name>A0AAW0LEW2_QUESU</name>
<dbReference type="SUPFAM" id="SSF53474">
    <property type="entry name" value="alpha/beta-Hydrolases"/>
    <property type="match status" value="1"/>
</dbReference>
<dbReference type="EMBL" id="PKMF04000107">
    <property type="protein sequence ID" value="KAK7849952.1"/>
    <property type="molecule type" value="Genomic_DNA"/>
</dbReference>
<evidence type="ECO:0000256" key="2">
    <source>
        <dbReference type="ARBA" id="ARBA00022679"/>
    </source>
</evidence>
<dbReference type="CDD" id="cd07987">
    <property type="entry name" value="LPLAT_MGAT-like"/>
    <property type="match status" value="1"/>
</dbReference>